<keyword evidence="3 6" id="KW-0067">ATP-binding</keyword>
<dbReference type="OrthoDB" id="4283894at2"/>
<dbReference type="Pfam" id="PF00005">
    <property type="entry name" value="ABC_tran"/>
    <property type="match status" value="1"/>
</dbReference>
<comment type="caution">
    <text evidence="6">The sequence shown here is derived from an EMBL/GenBank/DDBJ whole genome shotgun (WGS) entry which is preliminary data.</text>
</comment>
<dbReference type="PANTHER" id="PTHR43423:SF1">
    <property type="entry name" value="ABC TRANSPORTER I FAMILY MEMBER 17"/>
    <property type="match status" value="1"/>
</dbReference>
<dbReference type="PANTHER" id="PTHR43423">
    <property type="entry name" value="ABC TRANSPORTER I FAMILY MEMBER 17"/>
    <property type="match status" value="1"/>
</dbReference>
<evidence type="ECO:0000256" key="1">
    <source>
        <dbReference type="ARBA" id="ARBA00022448"/>
    </source>
</evidence>
<dbReference type="GO" id="GO:0035435">
    <property type="term" value="P:phosphate ion transmembrane transport"/>
    <property type="evidence" value="ECO:0007669"/>
    <property type="project" value="InterPro"/>
</dbReference>
<name>A0A1X2L107_9MYCO</name>
<dbReference type="PROSITE" id="PS50893">
    <property type="entry name" value="ABC_TRANSPORTER_2"/>
    <property type="match status" value="1"/>
</dbReference>
<evidence type="ECO:0000256" key="2">
    <source>
        <dbReference type="ARBA" id="ARBA00022741"/>
    </source>
</evidence>
<keyword evidence="2" id="KW-0547">Nucleotide-binding</keyword>
<keyword evidence="4" id="KW-1278">Translocase</keyword>
<evidence type="ECO:0000259" key="5">
    <source>
        <dbReference type="PROSITE" id="PS50893"/>
    </source>
</evidence>
<protein>
    <submittedName>
        <fullName evidence="6">Phosphate ABC transporter ATP-binding protein</fullName>
    </submittedName>
</protein>
<dbReference type="CDD" id="cd03260">
    <property type="entry name" value="ABC_PstB_phosphate_transporter"/>
    <property type="match status" value="1"/>
</dbReference>
<feature type="domain" description="ABC transporter" evidence="5">
    <location>
        <begin position="23"/>
        <end position="263"/>
    </location>
</feature>
<dbReference type="InterPro" id="IPR017871">
    <property type="entry name" value="ABC_transporter-like_CS"/>
</dbReference>
<dbReference type="GO" id="GO:0005524">
    <property type="term" value="F:ATP binding"/>
    <property type="evidence" value="ECO:0007669"/>
    <property type="project" value="UniProtKB-KW"/>
</dbReference>
<evidence type="ECO:0000313" key="7">
    <source>
        <dbReference type="Proteomes" id="UP000242320"/>
    </source>
</evidence>
<dbReference type="EMBL" id="NCXM01000012">
    <property type="protein sequence ID" value="OSC27690.1"/>
    <property type="molecule type" value="Genomic_DNA"/>
</dbReference>
<gene>
    <name evidence="6" type="ORF">B8W69_13505</name>
</gene>
<dbReference type="InterPro" id="IPR003439">
    <property type="entry name" value="ABC_transporter-like_ATP-bd"/>
</dbReference>
<sequence length="287" mass="31383">MGGEQRLGVASPAPGFDADGAAMRAMNLTLGFGRKTVLEQVSLDFPVHSVTSLLGPTGSGKTTFLRTLNRMNDKVSGFRHSGEVLMDGRSIFSDRDLMEFRRSVGMLFQRPNPFPMSILDNVVAGVRAHKMVPRKEFKNVAEARLTEVGLWNAVKDRLGDSPFRLSGGQQQLLCLARALAVDPDVLLLDEPTSSLDPTTTEKIEGLIRSLADRLTVIMVTHDLAQAARTGDRTAFFFEGRLVEEGPTEQLFLSPKHEETIRYFAPFRPAEGSSGAARTHHAGVDDSS</sequence>
<dbReference type="SUPFAM" id="SSF52540">
    <property type="entry name" value="P-loop containing nucleoside triphosphate hydrolases"/>
    <property type="match status" value="1"/>
</dbReference>
<evidence type="ECO:0000256" key="3">
    <source>
        <dbReference type="ARBA" id="ARBA00022840"/>
    </source>
</evidence>
<organism evidence="6 7">
    <name type="scientific">Mycolicibacterium vulneris</name>
    <dbReference type="NCBI Taxonomy" id="547163"/>
    <lineage>
        <taxon>Bacteria</taxon>
        <taxon>Bacillati</taxon>
        <taxon>Actinomycetota</taxon>
        <taxon>Actinomycetes</taxon>
        <taxon>Mycobacteriales</taxon>
        <taxon>Mycobacteriaceae</taxon>
        <taxon>Mycolicibacterium</taxon>
    </lineage>
</organism>
<evidence type="ECO:0000313" key="6">
    <source>
        <dbReference type="EMBL" id="OSC27690.1"/>
    </source>
</evidence>
<reference evidence="6 7" key="1">
    <citation type="submission" date="2017-04" db="EMBL/GenBank/DDBJ databases">
        <title>The new phylogeny of genus Mycobacterium.</title>
        <authorList>
            <person name="Tortoli E."/>
            <person name="Trovato A."/>
            <person name="Cirillo D.M."/>
        </authorList>
    </citation>
    <scope>NUCLEOTIDE SEQUENCE [LARGE SCALE GENOMIC DNA]</scope>
    <source>
        <strain evidence="6 7">DSM 45247</strain>
    </source>
</reference>
<keyword evidence="7" id="KW-1185">Reference proteome</keyword>
<evidence type="ECO:0000256" key="4">
    <source>
        <dbReference type="ARBA" id="ARBA00022967"/>
    </source>
</evidence>
<dbReference type="GO" id="GO:0016020">
    <property type="term" value="C:membrane"/>
    <property type="evidence" value="ECO:0007669"/>
    <property type="project" value="InterPro"/>
</dbReference>
<dbReference type="InterPro" id="IPR005670">
    <property type="entry name" value="PstB-like"/>
</dbReference>
<dbReference type="RefSeq" id="WP_085290306.1">
    <property type="nucleotide sequence ID" value="NZ_NCXM01000012.1"/>
</dbReference>
<accession>A0A1X2L107</accession>
<dbReference type="InterPro" id="IPR027417">
    <property type="entry name" value="P-loop_NTPase"/>
</dbReference>
<dbReference type="GO" id="GO:0005315">
    <property type="term" value="F:phosphate transmembrane transporter activity"/>
    <property type="evidence" value="ECO:0007669"/>
    <property type="project" value="InterPro"/>
</dbReference>
<dbReference type="InterPro" id="IPR003593">
    <property type="entry name" value="AAA+_ATPase"/>
</dbReference>
<dbReference type="Proteomes" id="UP000242320">
    <property type="component" value="Unassembled WGS sequence"/>
</dbReference>
<dbReference type="AlphaFoldDB" id="A0A1X2L107"/>
<dbReference type="Gene3D" id="3.40.50.300">
    <property type="entry name" value="P-loop containing nucleotide triphosphate hydrolases"/>
    <property type="match status" value="1"/>
</dbReference>
<proteinExistence type="predicted"/>
<keyword evidence="1" id="KW-0813">Transport</keyword>
<dbReference type="SMART" id="SM00382">
    <property type="entry name" value="AAA"/>
    <property type="match status" value="1"/>
</dbReference>
<dbReference type="GO" id="GO:0016887">
    <property type="term" value="F:ATP hydrolysis activity"/>
    <property type="evidence" value="ECO:0007669"/>
    <property type="project" value="InterPro"/>
</dbReference>
<dbReference type="PROSITE" id="PS00211">
    <property type="entry name" value="ABC_TRANSPORTER_1"/>
    <property type="match status" value="1"/>
</dbReference>